<gene>
    <name evidence="3" type="ORF">ILEXP_LOCUS32970</name>
    <name evidence="4" type="ORF">ILEXP_LOCUS46415</name>
</gene>
<dbReference type="CDD" id="cd01837">
    <property type="entry name" value="SGNH_plant_lipase_like"/>
    <property type="match status" value="1"/>
</dbReference>
<dbReference type="InterPro" id="IPR035669">
    <property type="entry name" value="SGNH_plant_lipase-like"/>
</dbReference>
<comment type="caution">
    <text evidence="4">The sequence shown here is derived from an EMBL/GenBank/DDBJ whole genome shotgun (WGS) entry which is preliminary data.</text>
</comment>
<evidence type="ECO:0000313" key="5">
    <source>
        <dbReference type="Proteomes" id="UP001642360"/>
    </source>
</evidence>
<keyword evidence="5" id="KW-1185">Reference proteome</keyword>
<feature type="chain" id="PRO_5044721018" description="GDSL esterase/lipase" evidence="2">
    <location>
        <begin position="17"/>
        <end position="413"/>
    </location>
</feature>
<dbReference type="FunFam" id="3.40.50.1110:FF:000003">
    <property type="entry name" value="GDSL esterase/lipase APG"/>
    <property type="match status" value="1"/>
</dbReference>
<dbReference type="Gene3D" id="3.40.50.1110">
    <property type="entry name" value="SGNH hydrolase"/>
    <property type="match status" value="1"/>
</dbReference>
<evidence type="ECO:0008006" key="6">
    <source>
        <dbReference type="Google" id="ProtNLM"/>
    </source>
</evidence>
<dbReference type="InterPro" id="IPR036514">
    <property type="entry name" value="SGNH_hydro_sf"/>
</dbReference>
<name>A0ABC8U485_9AQUA</name>
<dbReference type="Pfam" id="PF00657">
    <property type="entry name" value="Lipase_GDSL"/>
    <property type="match status" value="1"/>
</dbReference>
<dbReference type="InterPro" id="IPR001087">
    <property type="entry name" value="GDSL"/>
</dbReference>
<comment type="similarity">
    <text evidence="1">Belongs to the 'GDSL' lipolytic enzyme family.</text>
</comment>
<dbReference type="PANTHER" id="PTHR45642:SF46">
    <property type="entry name" value="OS06G0636700 PROTEIN"/>
    <property type="match status" value="1"/>
</dbReference>
<sequence length="413" mass="46605">MLLFAQLLLQILKIQAKVSSIIVFGDSSVDSGNNDHIHTVLKSNFEPYGRDFYGGKPTGRFSNGRMPTDFISEAFGVKPTIPAYLDPTYDITDFVTGVCFASAGTGYDNATSDVLSVIPLWKELEYYKEYQKRLRGYLGDEKADKVMTDAMYLISIGTNDFLENYFINPRRSSVYSVEEYQNFLVGIARNFITELYWLGARKISLGGLPPMGCLPLERTTNLINGRACKEEYNKVARDFNGKLQRLVVKLNKQLAGIRLVLSNPYDILLEIIQNPNSFGFENAAIACCATGTFEMGYMCNKFSPFTCMDANKYVFWDSFHPTEKTNGIVAHYAGKCNGGDPMELAKEEGLRSHKGHKPPLRKTMLVYANDSMFRLLSGLNPISQKEGKRDNSSDHIYLFVDFFTKIFRVDHSK</sequence>
<organism evidence="4 5">
    <name type="scientific">Ilex paraguariensis</name>
    <name type="common">yerba mate</name>
    <dbReference type="NCBI Taxonomy" id="185542"/>
    <lineage>
        <taxon>Eukaryota</taxon>
        <taxon>Viridiplantae</taxon>
        <taxon>Streptophyta</taxon>
        <taxon>Embryophyta</taxon>
        <taxon>Tracheophyta</taxon>
        <taxon>Spermatophyta</taxon>
        <taxon>Magnoliopsida</taxon>
        <taxon>eudicotyledons</taxon>
        <taxon>Gunneridae</taxon>
        <taxon>Pentapetalae</taxon>
        <taxon>asterids</taxon>
        <taxon>campanulids</taxon>
        <taxon>Aquifoliales</taxon>
        <taxon>Aquifoliaceae</taxon>
        <taxon>Ilex</taxon>
    </lineage>
</organism>
<dbReference type="AlphaFoldDB" id="A0ABC8U485"/>
<reference evidence="4 5" key="1">
    <citation type="submission" date="2024-02" db="EMBL/GenBank/DDBJ databases">
        <authorList>
            <person name="Vignale AGUSTIN F."/>
            <person name="Sosa J E."/>
            <person name="Modenutti C."/>
        </authorList>
    </citation>
    <scope>NUCLEOTIDE SEQUENCE [LARGE SCALE GENOMIC DNA]</scope>
</reference>
<dbReference type="PANTHER" id="PTHR45642">
    <property type="entry name" value="GDSL ESTERASE/LIPASE EXL3"/>
    <property type="match status" value="1"/>
</dbReference>
<dbReference type="EMBL" id="CAUOFW020004114">
    <property type="protein sequence ID" value="CAK9163898.1"/>
    <property type="molecule type" value="Genomic_DNA"/>
</dbReference>
<dbReference type="SUPFAM" id="SSF52266">
    <property type="entry name" value="SGNH hydrolase"/>
    <property type="match status" value="1"/>
</dbReference>
<evidence type="ECO:0000256" key="2">
    <source>
        <dbReference type="SAM" id="SignalP"/>
    </source>
</evidence>
<proteinExistence type="inferred from homology"/>
<protein>
    <recommendedName>
        <fullName evidence="6">GDSL esterase/lipase</fullName>
    </recommendedName>
</protein>
<evidence type="ECO:0000313" key="3">
    <source>
        <dbReference type="EMBL" id="CAK9163898.1"/>
    </source>
</evidence>
<evidence type="ECO:0000313" key="4">
    <source>
        <dbReference type="EMBL" id="CAK9176558.1"/>
    </source>
</evidence>
<feature type="signal peptide" evidence="2">
    <location>
        <begin position="1"/>
        <end position="16"/>
    </location>
</feature>
<dbReference type="EMBL" id="CAUOFW020006841">
    <property type="protein sequence ID" value="CAK9176558.1"/>
    <property type="molecule type" value="Genomic_DNA"/>
</dbReference>
<evidence type="ECO:0000256" key="1">
    <source>
        <dbReference type="ARBA" id="ARBA00008668"/>
    </source>
</evidence>
<keyword evidence="2" id="KW-0732">Signal</keyword>
<dbReference type="Proteomes" id="UP001642360">
    <property type="component" value="Unassembled WGS sequence"/>
</dbReference>
<dbReference type="InterPro" id="IPR050592">
    <property type="entry name" value="GDSL_lipolytic_enzyme"/>
</dbReference>
<accession>A0ABC8U485</accession>